<dbReference type="EMBL" id="JAIZPD010000002">
    <property type="protein sequence ID" value="KAH0966785.1"/>
    <property type="molecule type" value="Genomic_DNA"/>
</dbReference>
<dbReference type="RefSeq" id="XP_044724298.1">
    <property type="nucleotide sequence ID" value="XM_044860665.1"/>
</dbReference>
<keyword evidence="2" id="KW-1185">Reference proteome</keyword>
<comment type="caution">
    <text evidence="1">The sequence shown here is derived from an EMBL/GenBank/DDBJ whole genome shotgun (WGS) entry which is preliminary data.</text>
</comment>
<dbReference type="AlphaFoldDB" id="A0A9P8SMF0"/>
<evidence type="ECO:0000313" key="2">
    <source>
        <dbReference type="Proteomes" id="UP000824596"/>
    </source>
</evidence>
<sequence>MINDYDGHGLSFQKYPNENIKAWVIIPLETVAVDRIGQIDIGIRDQYSRFLTVPNYTFFSNALETPHNAIHLAVGGVQVTKVDAQAADVPDYRGDMGEN</sequence>
<dbReference type="OrthoDB" id="10261062at2759"/>
<accession>A0A9P8SMF0</accession>
<dbReference type="Gene3D" id="1.10.1280.10">
    <property type="entry name" value="Di-copper center containing domain from catechol oxidase"/>
    <property type="match status" value="1"/>
</dbReference>
<proteinExistence type="predicted"/>
<evidence type="ECO:0000313" key="1">
    <source>
        <dbReference type="EMBL" id="KAH0966785.1"/>
    </source>
</evidence>
<dbReference type="GeneID" id="68351323"/>
<name>A0A9P8SMF0_9HYPO</name>
<dbReference type="Proteomes" id="UP000824596">
    <property type="component" value="Unassembled WGS sequence"/>
</dbReference>
<organism evidence="1 2">
    <name type="scientific">Hirsutella rhossiliensis</name>
    <dbReference type="NCBI Taxonomy" id="111463"/>
    <lineage>
        <taxon>Eukaryota</taxon>
        <taxon>Fungi</taxon>
        <taxon>Dikarya</taxon>
        <taxon>Ascomycota</taxon>
        <taxon>Pezizomycotina</taxon>
        <taxon>Sordariomycetes</taxon>
        <taxon>Hypocreomycetidae</taxon>
        <taxon>Hypocreales</taxon>
        <taxon>Ophiocordycipitaceae</taxon>
        <taxon>Hirsutella</taxon>
    </lineage>
</organism>
<reference evidence="1" key="1">
    <citation type="submission" date="2021-09" db="EMBL/GenBank/DDBJ databases">
        <title>A high-quality genome of the endoparasitic fungus Hirsutella rhossiliensis with a comparison of Hirsutella genomes reveals transposable elements contributing to genome size variation.</title>
        <authorList>
            <person name="Lin R."/>
            <person name="Jiao Y."/>
            <person name="Sun X."/>
            <person name="Ling J."/>
            <person name="Xie B."/>
            <person name="Cheng X."/>
        </authorList>
    </citation>
    <scope>NUCLEOTIDE SEQUENCE</scope>
    <source>
        <strain evidence="1">HR02</strain>
    </source>
</reference>
<dbReference type="InterPro" id="IPR008922">
    <property type="entry name" value="Di-copper_centre_dom_sf"/>
</dbReference>
<gene>
    <name evidence="1" type="ORF">HRG_02194</name>
</gene>
<dbReference type="SUPFAM" id="SSF48056">
    <property type="entry name" value="Di-copper centre-containing domain"/>
    <property type="match status" value="1"/>
</dbReference>
<protein>
    <submittedName>
        <fullName evidence="1">Uncharacterized protein</fullName>
    </submittedName>
</protein>